<dbReference type="GO" id="GO:0016020">
    <property type="term" value="C:membrane"/>
    <property type="evidence" value="ECO:0007669"/>
    <property type="project" value="UniProtKB-SubCell"/>
</dbReference>
<evidence type="ECO:0000256" key="12">
    <source>
        <dbReference type="SAM" id="Phobius"/>
    </source>
</evidence>
<dbReference type="InterPro" id="IPR005467">
    <property type="entry name" value="His_kinase_dom"/>
</dbReference>
<feature type="transmembrane region" description="Helical" evidence="12">
    <location>
        <begin position="246"/>
        <end position="266"/>
    </location>
</feature>
<evidence type="ECO:0000256" key="5">
    <source>
        <dbReference type="ARBA" id="ARBA00022679"/>
    </source>
</evidence>
<evidence type="ECO:0000256" key="6">
    <source>
        <dbReference type="ARBA" id="ARBA00022692"/>
    </source>
</evidence>
<dbReference type="Pfam" id="PF02518">
    <property type="entry name" value="HATPase_c"/>
    <property type="match status" value="1"/>
</dbReference>
<feature type="transmembrane region" description="Helical" evidence="12">
    <location>
        <begin position="20"/>
        <end position="42"/>
    </location>
</feature>
<dbReference type="SMART" id="SM00388">
    <property type="entry name" value="HisKA"/>
    <property type="match status" value="1"/>
</dbReference>
<dbReference type="PROSITE" id="PS50109">
    <property type="entry name" value="HIS_KIN"/>
    <property type="match status" value="1"/>
</dbReference>
<name>A0A841RGX8_9SPIO</name>
<evidence type="ECO:0000256" key="3">
    <source>
        <dbReference type="ARBA" id="ARBA00012438"/>
    </source>
</evidence>
<feature type="domain" description="Histidine kinase" evidence="13">
    <location>
        <begin position="331"/>
        <end position="541"/>
    </location>
</feature>
<dbReference type="EC" id="2.7.13.3" evidence="3"/>
<dbReference type="InterPro" id="IPR003594">
    <property type="entry name" value="HATPase_dom"/>
</dbReference>
<dbReference type="Pfam" id="PF00512">
    <property type="entry name" value="HisKA"/>
    <property type="match status" value="1"/>
</dbReference>
<dbReference type="SUPFAM" id="SSF55874">
    <property type="entry name" value="ATPase domain of HSP90 chaperone/DNA topoisomerase II/histidine kinase"/>
    <property type="match status" value="1"/>
</dbReference>
<comment type="caution">
    <text evidence="15">The sequence shown here is derived from an EMBL/GenBank/DDBJ whole genome shotgun (WGS) entry which is preliminary data.</text>
</comment>
<dbReference type="PRINTS" id="PR00344">
    <property type="entry name" value="BCTRLSENSOR"/>
</dbReference>
<keyword evidence="8 12" id="KW-1133">Transmembrane helix</keyword>
<dbReference type="Proteomes" id="UP000587760">
    <property type="component" value="Unassembled WGS sequence"/>
</dbReference>
<comment type="subcellular location">
    <subcellularLocation>
        <location evidence="2">Membrane</location>
    </subcellularLocation>
</comment>
<protein>
    <recommendedName>
        <fullName evidence="3">histidine kinase</fullName>
        <ecNumber evidence="3">2.7.13.3</ecNumber>
    </recommendedName>
</protein>
<keyword evidence="4" id="KW-0597">Phosphoprotein</keyword>
<dbReference type="EMBL" id="JACHGJ010000010">
    <property type="protein sequence ID" value="MBB6482270.1"/>
    <property type="molecule type" value="Genomic_DNA"/>
</dbReference>
<dbReference type="SUPFAM" id="SSF47384">
    <property type="entry name" value="Homodimeric domain of signal transducing histidine kinase"/>
    <property type="match status" value="1"/>
</dbReference>
<dbReference type="PROSITE" id="PS50885">
    <property type="entry name" value="HAMP"/>
    <property type="match status" value="1"/>
</dbReference>
<dbReference type="Gene3D" id="3.30.565.10">
    <property type="entry name" value="Histidine kinase-like ATPase, C-terminal domain"/>
    <property type="match status" value="1"/>
</dbReference>
<evidence type="ECO:0000256" key="10">
    <source>
        <dbReference type="ARBA" id="ARBA00023136"/>
    </source>
</evidence>
<dbReference type="AlphaFoldDB" id="A0A841RGX8"/>
<keyword evidence="9" id="KW-0902">Two-component regulatory system</keyword>
<proteinExistence type="predicted"/>
<sequence>MKSKRFTAWATGISRSALSISFRLLLFNVLLVFLPVAAVLYLDVYEEQLLVSQEKTMVQQGRILAAALGGESSISRKEVEGFITNLAGRTETRLRVLDDRGRLIGDSSSPLSEQSYGIDEDMANVGKVSPRSYDSLDTVAQEVLGENTLLYRLATYPIRVYRKLFDPPVPVGDPDDYDARYPFQGVEVQAALEGRYGAATRLSSGGQRSVTLYTAIPVYNGDEVIGAVLSSQSTYRILKDLYNIRLVILKIFLASLIAAVIISLFLSATISSRIKKLGREARSISTGKGRISGSFTTMKLGDEIGLLSRSLVDLTGRLDRHIRFIDSLSRDISHEFKNPLAVIRSAAQMVESAEGKDKERFLTMIEDNTRRMESLLNGVEEISRLDSRLEQEEREAVDVDKLINGLLEGFRLRYPSLQWNFQTSGEKATVTASPERLSQIFVNIYENAATFCDNDSAIGTALFADRDKIRLTISNRGPEIPEEDLDRIFDRFYTSRDKGKEKHHGLGLSIVRAIAENYGGSVSASNGEKGPVFTLTFPEAGAFC</sequence>
<dbReference type="GO" id="GO:0000155">
    <property type="term" value="F:phosphorelay sensor kinase activity"/>
    <property type="evidence" value="ECO:0007669"/>
    <property type="project" value="InterPro"/>
</dbReference>
<dbReference type="InterPro" id="IPR004358">
    <property type="entry name" value="Sig_transdc_His_kin-like_C"/>
</dbReference>
<evidence type="ECO:0000256" key="2">
    <source>
        <dbReference type="ARBA" id="ARBA00004370"/>
    </source>
</evidence>
<evidence type="ECO:0000313" key="15">
    <source>
        <dbReference type="EMBL" id="MBB6482270.1"/>
    </source>
</evidence>
<organism evidence="15 16">
    <name type="scientific">Spirochaeta isovalerica</name>
    <dbReference type="NCBI Taxonomy" id="150"/>
    <lineage>
        <taxon>Bacteria</taxon>
        <taxon>Pseudomonadati</taxon>
        <taxon>Spirochaetota</taxon>
        <taxon>Spirochaetia</taxon>
        <taxon>Spirochaetales</taxon>
        <taxon>Spirochaetaceae</taxon>
        <taxon>Spirochaeta</taxon>
    </lineage>
</organism>
<gene>
    <name evidence="15" type="ORF">HNR50_003959</name>
</gene>
<accession>A0A841RGX8</accession>
<evidence type="ECO:0000256" key="7">
    <source>
        <dbReference type="ARBA" id="ARBA00022777"/>
    </source>
</evidence>
<keyword evidence="5 15" id="KW-0808">Transferase</keyword>
<evidence type="ECO:0000259" key="14">
    <source>
        <dbReference type="PROSITE" id="PS50885"/>
    </source>
</evidence>
<dbReference type="InterPro" id="IPR050428">
    <property type="entry name" value="TCS_sensor_his_kinase"/>
</dbReference>
<dbReference type="InterPro" id="IPR003660">
    <property type="entry name" value="HAMP_dom"/>
</dbReference>
<evidence type="ECO:0000256" key="9">
    <source>
        <dbReference type="ARBA" id="ARBA00023012"/>
    </source>
</evidence>
<evidence type="ECO:0000256" key="1">
    <source>
        <dbReference type="ARBA" id="ARBA00000085"/>
    </source>
</evidence>
<dbReference type="Gene3D" id="1.10.287.130">
    <property type="match status" value="1"/>
</dbReference>
<dbReference type="RefSeq" id="WP_184748502.1">
    <property type="nucleotide sequence ID" value="NZ_JACHGJ010000010.1"/>
</dbReference>
<dbReference type="Gene3D" id="6.10.340.10">
    <property type="match status" value="1"/>
</dbReference>
<dbReference type="InterPro" id="IPR036890">
    <property type="entry name" value="HATPase_C_sf"/>
</dbReference>
<keyword evidence="10 12" id="KW-0472">Membrane</keyword>
<keyword evidence="7 15" id="KW-0418">Kinase</keyword>
<comment type="catalytic activity">
    <reaction evidence="1">
        <text>ATP + protein L-histidine = ADP + protein N-phospho-L-histidine.</text>
        <dbReference type="EC" id="2.7.13.3"/>
    </reaction>
</comment>
<evidence type="ECO:0000256" key="4">
    <source>
        <dbReference type="ARBA" id="ARBA00022553"/>
    </source>
</evidence>
<evidence type="ECO:0000259" key="13">
    <source>
        <dbReference type="PROSITE" id="PS50109"/>
    </source>
</evidence>
<feature type="coiled-coil region" evidence="11">
    <location>
        <begin position="375"/>
        <end position="402"/>
    </location>
</feature>
<dbReference type="CDD" id="cd00082">
    <property type="entry name" value="HisKA"/>
    <property type="match status" value="1"/>
</dbReference>
<evidence type="ECO:0000313" key="16">
    <source>
        <dbReference type="Proteomes" id="UP000587760"/>
    </source>
</evidence>
<keyword evidence="11" id="KW-0175">Coiled coil</keyword>
<dbReference type="InterPro" id="IPR036097">
    <property type="entry name" value="HisK_dim/P_sf"/>
</dbReference>
<feature type="domain" description="HAMP" evidence="14">
    <location>
        <begin position="268"/>
        <end position="323"/>
    </location>
</feature>
<evidence type="ECO:0000256" key="8">
    <source>
        <dbReference type="ARBA" id="ARBA00022989"/>
    </source>
</evidence>
<keyword evidence="16" id="KW-1185">Reference proteome</keyword>
<keyword evidence="6 12" id="KW-0812">Transmembrane</keyword>
<dbReference type="SMART" id="SM00387">
    <property type="entry name" value="HATPase_c"/>
    <property type="match status" value="1"/>
</dbReference>
<dbReference type="CDD" id="cd00075">
    <property type="entry name" value="HATPase"/>
    <property type="match status" value="1"/>
</dbReference>
<dbReference type="Pfam" id="PF00672">
    <property type="entry name" value="HAMP"/>
    <property type="match status" value="1"/>
</dbReference>
<dbReference type="PANTHER" id="PTHR45436">
    <property type="entry name" value="SENSOR HISTIDINE KINASE YKOH"/>
    <property type="match status" value="1"/>
</dbReference>
<dbReference type="InterPro" id="IPR003661">
    <property type="entry name" value="HisK_dim/P_dom"/>
</dbReference>
<evidence type="ECO:0000256" key="11">
    <source>
        <dbReference type="SAM" id="Coils"/>
    </source>
</evidence>
<dbReference type="PANTHER" id="PTHR45436:SF5">
    <property type="entry name" value="SENSOR HISTIDINE KINASE TRCS"/>
    <property type="match status" value="1"/>
</dbReference>
<reference evidence="15 16" key="1">
    <citation type="submission" date="2020-08" db="EMBL/GenBank/DDBJ databases">
        <title>Genomic Encyclopedia of Type Strains, Phase IV (KMG-IV): sequencing the most valuable type-strain genomes for metagenomic binning, comparative biology and taxonomic classification.</title>
        <authorList>
            <person name="Goeker M."/>
        </authorList>
    </citation>
    <scope>NUCLEOTIDE SEQUENCE [LARGE SCALE GENOMIC DNA]</scope>
    <source>
        <strain evidence="15 16">DSM 2461</strain>
    </source>
</reference>